<evidence type="ECO:0000256" key="2">
    <source>
        <dbReference type="ARBA" id="ARBA00005189"/>
    </source>
</evidence>
<evidence type="ECO:0000313" key="10">
    <source>
        <dbReference type="EMBL" id="KAJ8905079.1"/>
    </source>
</evidence>
<evidence type="ECO:0000259" key="8">
    <source>
        <dbReference type="Pfam" id="PF03007"/>
    </source>
</evidence>
<dbReference type="GO" id="GO:0004144">
    <property type="term" value="F:diacylglycerol O-acyltransferase activity"/>
    <property type="evidence" value="ECO:0007669"/>
    <property type="project" value="UniProtKB-EC"/>
</dbReference>
<protein>
    <recommendedName>
        <fullName evidence="12">Diacylglycerol O-acyltransferase</fullName>
    </recommendedName>
</protein>
<gene>
    <name evidence="10" type="ORF">NDN08_001590</name>
</gene>
<reference evidence="10 11" key="1">
    <citation type="journal article" date="2023" name="Nat. Commun.">
        <title>Origin of minicircular mitochondrial genomes in red algae.</title>
        <authorList>
            <person name="Lee Y."/>
            <person name="Cho C.H."/>
            <person name="Lee Y.M."/>
            <person name="Park S.I."/>
            <person name="Yang J.H."/>
            <person name="West J.A."/>
            <person name="Bhattacharya D."/>
            <person name="Yoon H.S."/>
        </authorList>
    </citation>
    <scope>NUCLEOTIDE SEQUENCE [LARGE SCALE GENOMIC DNA]</scope>
    <source>
        <strain evidence="10 11">CCMP1338</strain>
        <tissue evidence="10">Whole cell</tissue>
    </source>
</reference>
<feature type="domain" description="O-acyltransferase WSD1 C-terminal" evidence="9">
    <location>
        <begin position="288"/>
        <end position="418"/>
    </location>
</feature>
<dbReference type="InterPro" id="IPR009721">
    <property type="entry name" value="O-acyltransferase_WSD1_C"/>
</dbReference>
<comment type="catalytic activity">
    <reaction evidence="7">
        <text>an acyl-CoA + a 1,2-diacyl-sn-glycerol = a triacyl-sn-glycerol + CoA</text>
        <dbReference type="Rhea" id="RHEA:10868"/>
        <dbReference type="ChEBI" id="CHEBI:17815"/>
        <dbReference type="ChEBI" id="CHEBI:57287"/>
        <dbReference type="ChEBI" id="CHEBI:58342"/>
        <dbReference type="ChEBI" id="CHEBI:64615"/>
        <dbReference type="EC" id="2.3.1.20"/>
    </reaction>
</comment>
<evidence type="ECO:0000256" key="6">
    <source>
        <dbReference type="ARBA" id="ARBA00047604"/>
    </source>
</evidence>
<evidence type="ECO:0000256" key="5">
    <source>
        <dbReference type="ARBA" id="ARBA00024360"/>
    </source>
</evidence>
<keyword evidence="11" id="KW-1185">Reference proteome</keyword>
<comment type="similarity">
    <text evidence="5">In the N-terminal section; belongs to the long-chain O-acyltransferase family.</text>
</comment>
<evidence type="ECO:0000256" key="4">
    <source>
        <dbReference type="ARBA" id="ARBA00023315"/>
    </source>
</evidence>
<comment type="caution">
    <text evidence="10">The sequence shown here is derived from an EMBL/GenBank/DDBJ whole genome shotgun (WGS) entry which is preliminary data.</text>
</comment>
<evidence type="ECO:0008006" key="12">
    <source>
        <dbReference type="Google" id="ProtNLM"/>
    </source>
</evidence>
<dbReference type="Pfam" id="PF06974">
    <property type="entry name" value="WS_DGAT_C"/>
    <property type="match status" value="1"/>
</dbReference>
<keyword evidence="3" id="KW-0808">Transferase</keyword>
<dbReference type="InterPro" id="IPR045034">
    <property type="entry name" value="O-acyltransferase_WSD1-like"/>
</dbReference>
<evidence type="ECO:0000313" key="11">
    <source>
        <dbReference type="Proteomes" id="UP001157974"/>
    </source>
</evidence>
<dbReference type="PANTHER" id="PTHR31650:SF1">
    <property type="entry name" value="WAX ESTER SYNTHASE_DIACYLGLYCEROL ACYLTRANSFERASE 4-RELATED"/>
    <property type="match status" value="1"/>
</dbReference>
<evidence type="ECO:0000256" key="3">
    <source>
        <dbReference type="ARBA" id="ARBA00022679"/>
    </source>
</evidence>
<evidence type="ECO:0000256" key="1">
    <source>
        <dbReference type="ARBA" id="ARBA00004771"/>
    </source>
</evidence>
<dbReference type="GO" id="GO:0005886">
    <property type="term" value="C:plasma membrane"/>
    <property type="evidence" value="ECO:0007669"/>
    <property type="project" value="TreeGrafter"/>
</dbReference>
<dbReference type="AlphaFoldDB" id="A0AAV8USP1"/>
<dbReference type="Pfam" id="PF03007">
    <property type="entry name" value="WS_DGAT_cat"/>
    <property type="match status" value="1"/>
</dbReference>
<comment type="pathway">
    <text evidence="1">Glycerolipid metabolism; triacylglycerol biosynthesis.</text>
</comment>
<dbReference type="Proteomes" id="UP001157974">
    <property type="component" value="Unassembled WGS sequence"/>
</dbReference>
<accession>A0AAV8USP1</accession>
<comment type="pathway">
    <text evidence="2">Lipid metabolism.</text>
</comment>
<evidence type="ECO:0000256" key="7">
    <source>
        <dbReference type="ARBA" id="ARBA00048109"/>
    </source>
</evidence>
<keyword evidence="4" id="KW-0012">Acyltransferase</keyword>
<comment type="catalytic activity">
    <reaction evidence="6">
        <text>a long chain fatty alcohol + a fatty acyl-CoA = a long-chain alcohol wax ester + CoA</text>
        <dbReference type="Rhea" id="RHEA:38443"/>
        <dbReference type="ChEBI" id="CHEBI:17135"/>
        <dbReference type="ChEBI" id="CHEBI:57287"/>
        <dbReference type="ChEBI" id="CHEBI:77636"/>
        <dbReference type="ChEBI" id="CHEBI:235323"/>
        <dbReference type="EC" id="2.3.1.75"/>
    </reaction>
</comment>
<dbReference type="InterPro" id="IPR004255">
    <property type="entry name" value="O-acyltransferase_WSD1_N"/>
</dbReference>
<dbReference type="GO" id="GO:0019432">
    <property type="term" value="P:triglyceride biosynthetic process"/>
    <property type="evidence" value="ECO:0007669"/>
    <property type="project" value="TreeGrafter"/>
</dbReference>
<sequence>MLRYLDKPGQQFLVMLLIHQQEEVDRDDVLEIARRLTECERFKRAIVERGRWKVPSFEGAEVVLEDHVRMHDFTSLKEKEEYLDVYMSKLAELRGEDFDEGKPLWRIDVITPGLRGGSTCIFQFHHCLSDGMGLVLFAVKNIVDKDPLLVEEISDRVDSIVRKRRGGSLGTRLLRGLHYFESYMYALGSVFTHLVIPDASMPSSPFRGKHVDSNKWSMAWSDPIPFAGVKNVSAQLNCTVNQCFLGALGGAVRSYMIQEGFPTDGRVNFAMSVFSNSSVNMSSSKICNNVAFPVYALGVHIEDTEQRIQYLQGHTKRLHRGGHAAMVKHGLKCCGLLPRETAVPVFNGLCRGTSLAISNVHGPVTQLSVLDNPVNQIEAIIPCGGGMGVTMSFLTYRGSIGITSSGTGLSPSGHKLLVALLSEEFKLLTGRRRQRAPGNGLRLPLVVDETAHRSFN</sequence>
<name>A0AAV8USP1_9RHOD</name>
<dbReference type="GO" id="GO:0047196">
    <property type="term" value="F:long-chain-alcohol O-fatty-acyltransferase activity"/>
    <property type="evidence" value="ECO:0007669"/>
    <property type="project" value="UniProtKB-EC"/>
</dbReference>
<evidence type="ECO:0000259" key="9">
    <source>
        <dbReference type="Pfam" id="PF06974"/>
    </source>
</evidence>
<proteinExistence type="inferred from homology"/>
<feature type="domain" description="O-acyltransferase WSD1-like N-terminal" evidence="8">
    <location>
        <begin position="31"/>
        <end position="148"/>
    </location>
</feature>
<dbReference type="PANTHER" id="PTHR31650">
    <property type="entry name" value="O-ACYLTRANSFERASE (WSD1-LIKE) FAMILY PROTEIN"/>
    <property type="match status" value="1"/>
</dbReference>
<dbReference type="EMBL" id="JAMWBK010000005">
    <property type="protein sequence ID" value="KAJ8905079.1"/>
    <property type="molecule type" value="Genomic_DNA"/>
</dbReference>
<organism evidence="10 11">
    <name type="scientific">Rhodosorus marinus</name>
    <dbReference type="NCBI Taxonomy" id="101924"/>
    <lineage>
        <taxon>Eukaryota</taxon>
        <taxon>Rhodophyta</taxon>
        <taxon>Stylonematophyceae</taxon>
        <taxon>Stylonematales</taxon>
        <taxon>Stylonemataceae</taxon>
        <taxon>Rhodosorus</taxon>
    </lineage>
</organism>